<evidence type="ECO:0000256" key="2">
    <source>
        <dbReference type="ARBA" id="ARBA00022801"/>
    </source>
</evidence>
<dbReference type="FunFam" id="3.90.400.10:FF:000002">
    <property type="entry name" value="Sucrose isomerase"/>
    <property type="match status" value="1"/>
</dbReference>
<dbReference type="Gene3D" id="3.20.20.80">
    <property type="entry name" value="Glycosidases"/>
    <property type="match status" value="1"/>
</dbReference>
<keyword evidence="2 6" id="KW-0378">Hydrolase</keyword>
<gene>
    <name evidence="6" type="ORF">EVC35_06760</name>
</gene>
<comment type="caution">
    <text evidence="6">The sequence shown here is derived from an EMBL/GenBank/DDBJ whole genome shotgun (WGS) entry which is preliminary data.</text>
</comment>
<dbReference type="RefSeq" id="WP_301711346.1">
    <property type="nucleotide sequence ID" value="NZ_SDWY01000003.1"/>
</dbReference>
<proteinExistence type="inferred from homology"/>
<dbReference type="PANTHER" id="PTHR10357:SF179">
    <property type="entry name" value="NEUTRAL AND BASIC AMINO ACID TRANSPORT PROTEIN RBAT"/>
    <property type="match status" value="1"/>
</dbReference>
<dbReference type="PANTHER" id="PTHR10357">
    <property type="entry name" value="ALPHA-AMYLASE FAMILY MEMBER"/>
    <property type="match status" value="1"/>
</dbReference>
<dbReference type="InterPro" id="IPR013780">
    <property type="entry name" value="Glyco_hydro_b"/>
</dbReference>
<keyword evidence="3 6" id="KW-0326">Glycosidase</keyword>
<evidence type="ECO:0000256" key="1">
    <source>
        <dbReference type="ARBA" id="ARBA00008061"/>
    </source>
</evidence>
<organism evidence="6 7">
    <name type="scientific">Oenococcus sicerae</name>
    <dbReference type="NCBI Taxonomy" id="2203724"/>
    <lineage>
        <taxon>Bacteria</taxon>
        <taxon>Bacillati</taxon>
        <taxon>Bacillota</taxon>
        <taxon>Bacilli</taxon>
        <taxon>Lactobacillales</taxon>
        <taxon>Lactobacillaceae</taxon>
        <taxon>Oenococcus</taxon>
    </lineage>
</organism>
<dbReference type="Gene3D" id="2.60.40.1180">
    <property type="entry name" value="Golgi alpha-mannosidase II"/>
    <property type="match status" value="1"/>
</dbReference>
<dbReference type="Pfam" id="PF00128">
    <property type="entry name" value="Alpha-amylase"/>
    <property type="match status" value="1"/>
</dbReference>
<dbReference type="CDD" id="cd11333">
    <property type="entry name" value="AmyAc_SI_OligoGlu_DGase"/>
    <property type="match status" value="1"/>
</dbReference>
<dbReference type="Proteomes" id="UP001167919">
    <property type="component" value="Unassembled WGS sequence"/>
</dbReference>
<feature type="domain" description="Glycosyl hydrolase family 13 catalytic" evidence="5">
    <location>
        <begin position="13"/>
        <end position="405"/>
    </location>
</feature>
<dbReference type="SMART" id="SM00642">
    <property type="entry name" value="Aamy"/>
    <property type="match status" value="1"/>
</dbReference>
<comment type="similarity">
    <text evidence="1">Belongs to the glycosyl hydrolase 13 family.</text>
</comment>
<dbReference type="InterPro" id="IPR045857">
    <property type="entry name" value="O16G_dom_2"/>
</dbReference>
<dbReference type="FunFam" id="3.20.20.80:FF:000064">
    <property type="entry name" value="Oligo-1,6-glucosidase"/>
    <property type="match status" value="1"/>
</dbReference>
<dbReference type="EMBL" id="SDWY01000003">
    <property type="protein sequence ID" value="MDN6900704.1"/>
    <property type="molecule type" value="Genomic_DNA"/>
</dbReference>
<evidence type="ECO:0000256" key="3">
    <source>
        <dbReference type="ARBA" id="ARBA00023295"/>
    </source>
</evidence>
<evidence type="ECO:0000313" key="6">
    <source>
        <dbReference type="EMBL" id="MDN6900704.1"/>
    </source>
</evidence>
<evidence type="ECO:0000313" key="7">
    <source>
        <dbReference type="Proteomes" id="UP001167919"/>
    </source>
</evidence>
<sequence>MGTQNLEKQIIYQIYPKSFKDTNGDGIGDLKGIIEQLDYLQELGITMIWLTPIFKSPDRDNGYDVADYLKINDEFGSMQDFDSLVMEAGKRSIFIMLDMVFNHTSDQHEWFLKSEQRIEPYDNFYIWRDGRNGLPPSKGEASFGGSVWEFDEKRQQYYYHSFDKSQPDLNWAEPKVREKLYEVVNFWINKKVRGFRFDSIDSIGKKVADTVRIDSQLTHEYLKEMRAHTYGTDDRIITVGETGLAKVADAQKYTNSENGEFSMIFQFELMNIDGVRSGNWEKRAIPLTELKENIVKWQTDLFNSGWSGQFLGSHDFPRIVSRFGNDSAKYRVLSAKMLASFLFGLQGTPYIYQGDEIGMTNYPWRSIHDFRDVESLNVFKKLIAKGLDPKEALKRLSDSSRDNARTPMQWSAGKNAGFSDHDPWIAVNPNYLQVNADNNGKDQEPIFDYYKKLIMLRKQNAVFNDGNFKLLLPEQKNIFAYKRSNADDEIVVLTNFSAEEIDLGNDYPALKTSRIILSNYHDRYSSAHHNAIIRPYEALWIRQ</sequence>
<reference evidence="6" key="1">
    <citation type="submission" date="2019-01" db="EMBL/GenBank/DDBJ databases">
        <title>Oenococcus sicerae UCMA17102.</title>
        <authorList>
            <person name="Cousin F.J."/>
            <person name="Le Guellec R."/>
            <person name="Cretenet M."/>
        </authorList>
    </citation>
    <scope>NUCLEOTIDE SEQUENCE</scope>
    <source>
        <strain evidence="6">UCMA17102</strain>
    </source>
</reference>
<evidence type="ECO:0000256" key="4">
    <source>
        <dbReference type="SAM" id="MobiDB-lite"/>
    </source>
</evidence>
<name>A0AAJ1R9K2_9LACO</name>
<feature type="region of interest" description="Disordered" evidence="4">
    <location>
        <begin position="396"/>
        <end position="415"/>
    </location>
</feature>
<dbReference type="InterPro" id="IPR006047">
    <property type="entry name" value="GH13_cat_dom"/>
</dbReference>
<dbReference type="GO" id="GO:0009313">
    <property type="term" value="P:oligosaccharide catabolic process"/>
    <property type="evidence" value="ECO:0007669"/>
    <property type="project" value="TreeGrafter"/>
</dbReference>
<dbReference type="GO" id="GO:0004556">
    <property type="term" value="F:alpha-amylase activity"/>
    <property type="evidence" value="ECO:0007669"/>
    <property type="project" value="TreeGrafter"/>
</dbReference>
<evidence type="ECO:0000259" key="5">
    <source>
        <dbReference type="SMART" id="SM00642"/>
    </source>
</evidence>
<protein>
    <submittedName>
        <fullName evidence="6">Alpha,alpha-phosphotrehalase</fullName>
        <ecNumber evidence="6">3.2.1.93</ecNumber>
    </submittedName>
</protein>
<dbReference type="InterPro" id="IPR017853">
    <property type="entry name" value="GH"/>
</dbReference>
<dbReference type="Gene3D" id="3.90.400.10">
    <property type="entry name" value="Oligo-1,6-glucosidase, Domain 2"/>
    <property type="match status" value="1"/>
</dbReference>
<accession>A0AAJ1R9K2</accession>
<dbReference type="EC" id="3.2.1.93" evidence="6"/>
<dbReference type="AlphaFoldDB" id="A0AAJ1R9K2"/>
<dbReference type="NCBIfam" id="NF008183">
    <property type="entry name" value="PRK10933.1"/>
    <property type="match status" value="1"/>
</dbReference>
<dbReference type="GO" id="GO:0008788">
    <property type="term" value="F:alpha,alpha-phosphotrehalase activity"/>
    <property type="evidence" value="ECO:0007669"/>
    <property type="project" value="UniProtKB-EC"/>
</dbReference>
<dbReference type="SUPFAM" id="SSF51011">
    <property type="entry name" value="Glycosyl hydrolase domain"/>
    <property type="match status" value="1"/>
</dbReference>
<dbReference type="SUPFAM" id="SSF51445">
    <property type="entry name" value="(Trans)glycosidases"/>
    <property type="match status" value="1"/>
</dbReference>